<keyword evidence="3" id="KW-1185">Reference proteome</keyword>
<protein>
    <recommendedName>
        <fullName evidence="1">DUF3870 domain-containing protein</fullName>
    </recommendedName>
</protein>
<dbReference type="AlphaFoldDB" id="A0A8J2TMG1"/>
<reference evidence="2" key="2">
    <citation type="submission" date="2020-09" db="EMBL/GenBank/DDBJ databases">
        <authorList>
            <person name="Sun Q."/>
            <person name="Zhou Y."/>
        </authorList>
    </citation>
    <scope>NUCLEOTIDE SEQUENCE</scope>
    <source>
        <strain evidence="2">CGMCC 1.12360</strain>
    </source>
</reference>
<evidence type="ECO:0000313" key="2">
    <source>
        <dbReference type="EMBL" id="GFZ82133.1"/>
    </source>
</evidence>
<comment type="caution">
    <text evidence="2">The sequence shown here is derived from an EMBL/GenBank/DDBJ whole genome shotgun (WGS) entry which is preliminary data.</text>
</comment>
<feature type="domain" description="DUF3870" evidence="1">
    <location>
        <begin position="8"/>
        <end position="99"/>
    </location>
</feature>
<accession>A0A8J2TMG1</accession>
<dbReference type="EMBL" id="BMEV01000047">
    <property type="protein sequence ID" value="GFZ82133.1"/>
    <property type="molecule type" value="Genomic_DNA"/>
</dbReference>
<organism evidence="2 3">
    <name type="scientific">Compostibacillus humi</name>
    <dbReference type="NCBI Taxonomy" id="1245525"/>
    <lineage>
        <taxon>Bacteria</taxon>
        <taxon>Bacillati</taxon>
        <taxon>Bacillota</taxon>
        <taxon>Bacilli</taxon>
        <taxon>Bacillales</taxon>
        <taxon>Bacillaceae</taxon>
        <taxon>Compostibacillus</taxon>
    </lineage>
</organism>
<reference evidence="2" key="1">
    <citation type="journal article" date="2014" name="Int. J. Syst. Evol. Microbiol.">
        <title>Complete genome sequence of Corynebacterium casei LMG S-19264T (=DSM 44701T), isolated from a smear-ripened cheese.</title>
        <authorList>
            <consortium name="US DOE Joint Genome Institute (JGI-PGF)"/>
            <person name="Walter F."/>
            <person name="Albersmeier A."/>
            <person name="Kalinowski J."/>
            <person name="Ruckert C."/>
        </authorList>
    </citation>
    <scope>NUCLEOTIDE SEQUENCE</scope>
    <source>
        <strain evidence="2">CGMCC 1.12360</strain>
    </source>
</reference>
<evidence type="ECO:0000313" key="3">
    <source>
        <dbReference type="Proteomes" id="UP000602050"/>
    </source>
</evidence>
<name>A0A8J2TMG1_9BACI</name>
<proteinExistence type="predicted"/>
<dbReference type="Proteomes" id="UP000602050">
    <property type="component" value="Unassembled WGS sequence"/>
</dbReference>
<gene>
    <name evidence="2" type="ORF">GCM10010978_23630</name>
</gene>
<dbReference type="RefSeq" id="WP_188392614.1">
    <property type="nucleotide sequence ID" value="NZ_BMEV01000047.1"/>
</dbReference>
<evidence type="ECO:0000259" key="1">
    <source>
        <dbReference type="Pfam" id="PF12986"/>
    </source>
</evidence>
<dbReference type="InterPro" id="IPR024617">
    <property type="entry name" value="DUF3870"/>
</dbReference>
<dbReference type="Pfam" id="PF12986">
    <property type="entry name" value="DUF3870"/>
    <property type="match status" value="1"/>
</dbReference>
<sequence>MTNNTIMCVGYSRLPEGMSARAVFGGMGVGFEIDASTGRIVNTSATFVTDMCSTFLENIFNGWEMDKGLEEPIREFENRYFGMGKKAIISAINDAYNQYLNYKSSLLVAK</sequence>